<dbReference type="GO" id="GO:0003824">
    <property type="term" value="F:catalytic activity"/>
    <property type="evidence" value="ECO:0007669"/>
    <property type="project" value="InterPro"/>
</dbReference>
<dbReference type="InterPro" id="IPR011234">
    <property type="entry name" value="Fumarylacetoacetase-like_C"/>
</dbReference>
<feature type="domain" description="Fumarylacetoacetase-like C-terminal" evidence="3">
    <location>
        <begin position="91"/>
        <end position="313"/>
    </location>
</feature>
<dbReference type="SUPFAM" id="SSF56529">
    <property type="entry name" value="FAH"/>
    <property type="match status" value="1"/>
</dbReference>
<organism evidence="4 5">
    <name type="scientific">Rugosibacter aromaticivorans</name>
    <dbReference type="NCBI Taxonomy" id="1565605"/>
    <lineage>
        <taxon>Bacteria</taxon>
        <taxon>Pseudomonadati</taxon>
        <taxon>Pseudomonadota</taxon>
        <taxon>Betaproteobacteria</taxon>
        <taxon>Nitrosomonadales</taxon>
        <taxon>Sterolibacteriaceae</taxon>
        <taxon>Rugosibacter</taxon>
    </lineage>
</organism>
<protein>
    <recommendedName>
        <fullName evidence="3">Fumarylacetoacetase-like C-terminal domain-containing protein</fullName>
    </recommendedName>
</protein>
<keyword evidence="2" id="KW-0479">Metal-binding</keyword>
<accession>A0A0C5JA53</accession>
<dbReference type="Pfam" id="PF01557">
    <property type="entry name" value="FAA_hydrolase"/>
    <property type="match status" value="1"/>
</dbReference>
<evidence type="ECO:0000256" key="1">
    <source>
        <dbReference type="ARBA" id="ARBA00010211"/>
    </source>
</evidence>
<dbReference type="RefSeq" id="WP_202634527.1">
    <property type="nucleotide sequence ID" value="NZ_CP010554.1"/>
</dbReference>
<evidence type="ECO:0000313" key="5">
    <source>
        <dbReference type="Proteomes" id="UP000061603"/>
    </source>
</evidence>
<dbReference type="Gene3D" id="3.90.850.10">
    <property type="entry name" value="Fumarylacetoacetase-like, C-terminal domain"/>
    <property type="match status" value="1"/>
</dbReference>
<dbReference type="InterPro" id="IPR051121">
    <property type="entry name" value="FAH"/>
</dbReference>
<comment type="similarity">
    <text evidence="1">Belongs to the FAH family.</text>
</comment>
<keyword evidence="5" id="KW-1185">Reference proteome</keyword>
<evidence type="ECO:0000256" key="2">
    <source>
        <dbReference type="ARBA" id="ARBA00022723"/>
    </source>
</evidence>
<dbReference type="HOGENOM" id="CLU_028458_3_0_4"/>
<dbReference type="KEGG" id="rbu:PG1C_09130"/>
<gene>
    <name evidence="4" type="ORF">PG1C_09130</name>
</gene>
<dbReference type="GO" id="GO:0046872">
    <property type="term" value="F:metal ion binding"/>
    <property type="evidence" value="ECO:0007669"/>
    <property type="project" value="UniProtKB-KW"/>
</dbReference>
<dbReference type="PANTHER" id="PTHR42796:SF4">
    <property type="entry name" value="FUMARYLACETOACETATE HYDROLASE DOMAIN-CONTAINING PROTEIN 2A"/>
    <property type="match status" value="1"/>
</dbReference>
<dbReference type="EMBL" id="CP010554">
    <property type="protein sequence ID" value="AJP48564.1"/>
    <property type="molecule type" value="Genomic_DNA"/>
</dbReference>
<sequence length="314" mass="34883">MTTSFRLLTYTRDTQPHDTQPVGAVFMNGQVYDLADALPRAPTVLDVLNDWENTQKELAALAKDATRLAKFTGRSLGTVTYLPPVLYPNGIYCSGANYTDHLAEMCKAFNAPPEPDPHDIGMPPWLFIRTARNTMVGHQAQVSIPAYTKKMDWELEVAVVIGRECKEVTETDAMDYVAGYTIINDLSARDFMKRPKATPGSALEYDWISQKNFDGSCPTGPWIVPRDDIANPMDLDLKLWVNDTLMQDSSTSKMIFNYAELVSFLSQRFTLYPGDIVATGTPAGVGMPRGIFLQRGDKVRIAVENIGELTTTLI</sequence>
<name>A0A0C5JA53_9PROT</name>
<dbReference type="InterPro" id="IPR036663">
    <property type="entry name" value="Fumarylacetoacetase_C_sf"/>
</dbReference>
<dbReference type="Proteomes" id="UP000061603">
    <property type="component" value="Chromosome"/>
</dbReference>
<evidence type="ECO:0000313" key="4">
    <source>
        <dbReference type="EMBL" id="AJP48564.1"/>
    </source>
</evidence>
<proteinExistence type="inferred from homology"/>
<reference evidence="4 5" key="1">
    <citation type="journal article" date="2015" name="Genome Announc.">
        <title>Complete Genome Sequence of a Novel Bacterium within the Family Rhodocyclaceae That Degrades Polycyclic Aromatic Hydrocarbons.</title>
        <authorList>
            <person name="Singleton D.R."/>
            <person name="Dickey A.N."/>
            <person name="Scholl E.H."/>
            <person name="Wright F.A."/>
            <person name="Aitken M.D."/>
        </authorList>
    </citation>
    <scope>NUCLEOTIDE SEQUENCE [LARGE SCALE GENOMIC DNA]</scope>
    <source>
        <strain evidence="5">PG1-Ca6</strain>
    </source>
</reference>
<dbReference type="AlphaFoldDB" id="A0A0C5JA53"/>
<dbReference type="STRING" id="1565605.PG1C_09130"/>
<dbReference type="GO" id="GO:0044281">
    <property type="term" value="P:small molecule metabolic process"/>
    <property type="evidence" value="ECO:0007669"/>
    <property type="project" value="UniProtKB-ARBA"/>
</dbReference>
<evidence type="ECO:0000259" key="3">
    <source>
        <dbReference type="Pfam" id="PF01557"/>
    </source>
</evidence>
<dbReference type="PANTHER" id="PTHR42796">
    <property type="entry name" value="FUMARYLACETOACETATE HYDROLASE DOMAIN-CONTAINING PROTEIN 2A-RELATED"/>
    <property type="match status" value="1"/>
</dbReference>